<dbReference type="Proteomes" id="UP001138768">
    <property type="component" value="Unassembled WGS sequence"/>
</dbReference>
<evidence type="ECO:0000313" key="3">
    <source>
        <dbReference type="EMBL" id="MBK1621129.1"/>
    </source>
</evidence>
<evidence type="ECO:0000256" key="1">
    <source>
        <dbReference type="SAM" id="SignalP"/>
    </source>
</evidence>
<organism evidence="3 4">
    <name type="scientific">Lamprobacter modestohalophilus</name>
    <dbReference type="NCBI Taxonomy" id="1064514"/>
    <lineage>
        <taxon>Bacteria</taxon>
        <taxon>Pseudomonadati</taxon>
        <taxon>Pseudomonadota</taxon>
        <taxon>Gammaproteobacteria</taxon>
        <taxon>Chromatiales</taxon>
        <taxon>Chromatiaceae</taxon>
        <taxon>Lamprobacter</taxon>
    </lineage>
</organism>
<feature type="signal peptide" evidence="1">
    <location>
        <begin position="1"/>
        <end position="26"/>
    </location>
</feature>
<evidence type="ECO:0000259" key="2">
    <source>
        <dbReference type="Pfam" id="PF07007"/>
    </source>
</evidence>
<feature type="domain" description="Lysozyme inhibitor LprI-like N-terminal" evidence="2">
    <location>
        <begin position="39"/>
        <end position="136"/>
    </location>
</feature>
<dbReference type="Pfam" id="PF07007">
    <property type="entry name" value="LprI"/>
    <property type="match status" value="1"/>
</dbReference>
<dbReference type="AlphaFoldDB" id="A0A9X0WCV0"/>
<evidence type="ECO:0000313" key="4">
    <source>
        <dbReference type="Proteomes" id="UP001138768"/>
    </source>
</evidence>
<dbReference type="EMBL" id="NRRY01000059">
    <property type="protein sequence ID" value="MBK1621129.1"/>
    <property type="molecule type" value="Genomic_DNA"/>
</dbReference>
<reference evidence="3 4" key="1">
    <citation type="journal article" date="2020" name="Microorganisms">
        <title>Osmotic Adaptation and Compatible Solute Biosynthesis of Phototrophic Bacteria as Revealed from Genome Analyses.</title>
        <authorList>
            <person name="Imhoff J.F."/>
            <person name="Rahn T."/>
            <person name="Kunzel S."/>
            <person name="Keller A."/>
            <person name="Neulinger S.C."/>
        </authorList>
    </citation>
    <scope>NUCLEOTIDE SEQUENCE [LARGE SCALE GENOMIC DNA]</scope>
    <source>
        <strain evidence="3 4">DSM 25653</strain>
    </source>
</reference>
<accession>A0A9X0WCV0</accession>
<dbReference type="Gene3D" id="1.20.1270.180">
    <property type="match status" value="1"/>
</dbReference>
<comment type="caution">
    <text evidence="3">The sequence shown here is derived from an EMBL/GenBank/DDBJ whole genome shotgun (WGS) entry which is preliminary data.</text>
</comment>
<dbReference type="RefSeq" id="WP_200249338.1">
    <property type="nucleotide sequence ID" value="NZ_NRRY01000059.1"/>
</dbReference>
<proteinExistence type="predicted"/>
<keyword evidence="1" id="KW-0732">Signal</keyword>
<gene>
    <name evidence="3" type="ORF">CKO42_22455</name>
</gene>
<feature type="chain" id="PRO_5040868465" description="Lysozyme inhibitor LprI-like N-terminal domain-containing protein" evidence="1">
    <location>
        <begin position="27"/>
        <end position="154"/>
    </location>
</feature>
<name>A0A9X0WCV0_9GAMM</name>
<protein>
    <recommendedName>
        <fullName evidence="2">Lysozyme inhibitor LprI-like N-terminal domain-containing protein</fullName>
    </recommendedName>
</protein>
<dbReference type="InterPro" id="IPR009739">
    <property type="entry name" value="LprI-like_N"/>
</dbReference>
<keyword evidence="4" id="KW-1185">Reference proteome</keyword>
<sequence length="154" mass="17239">MKTIKLKNRICNGLAAVAVVAIPAGVQGTGLLSSPQAAPPTTQLDINQQADARFQQADAALNRVYQQIRRQYRDQPRFLNKLKAAQLAWIRFRDAELQARYPPTEDGDPSVSYGSMYPTCYASVMERLTRERTAQLRKWLDAVPEGDVCTGSRR</sequence>